<evidence type="ECO:0000313" key="8">
    <source>
        <dbReference type="Proteomes" id="UP000044071"/>
    </source>
</evidence>
<protein>
    <submittedName>
        <fullName evidence="7">Multidrug resistance protein B</fullName>
    </submittedName>
</protein>
<dbReference type="AlphaFoldDB" id="A0A078KT11"/>
<evidence type="ECO:0000256" key="2">
    <source>
        <dbReference type="ARBA" id="ARBA00022692"/>
    </source>
</evidence>
<dbReference type="OrthoDB" id="9812221at2"/>
<feature type="transmembrane region" description="Helical" evidence="5">
    <location>
        <begin position="258"/>
        <end position="281"/>
    </location>
</feature>
<reference evidence="7 8" key="1">
    <citation type="submission" date="2014-06" db="EMBL/GenBank/DDBJ databases">
        <authorList>
            <person name="Urmite Genomes Urmite Genomes"/>
        </authorList>
    </citation>
    <scope>NUCLEOTIDE SEQUENCE [LARGE SCALE GENOMIC DNA]</scope>
</reference>
<dbReference type="PANTHER" id="PTHR23501:SF174">
    <property type="entry name" value="MULTIDRUG EXPORT PROTEIN EMRB-RELATED"/>
    <property type="match status" value="1"/>
</dbReference>
<feature type="transmembrane region" description="Helical" evidence="5">
    <location>
        <begin position="350"/>
        <end position="371"/>
    </location>
</feature>
<evidence type="ECO:0000259" key="6">
    <source>
        <dbReference type="PROSITE" id="PS50850"/>
    </source>
</evidence>
<dbReference type="RefSeq" id="WP_043874092.1">
    <property type="nucleotide sequence ID" value="NZ_CCVW01000002.1"/>
</dbReference>
<keyword evidence="8" id="KW-1185">Reference proteome</keyword>
<dbReference type="PANTHER" id="PTHR23501">
    <property type="entry name" value="MAJOR FACILITATOR SUPERFAMILY"/>
    <property type="match status" value="1"/>
</dbReference>
<dbReference type="InterPro" id="IPR011701">
    <property type="entry name" value="MFS"/>
</dbReference>
<feature type="transmembrane region" description="Helical" evidence="5">
    <location>
        <begin position="126"/>
        <end position="151"/>
    </location>
</feature>
<dbReference type="PROSITE" id="PS50850">
    <property type="entry name" value="MFS"/>
    <property type="match status" value="1"/>
</dbReference>
<sequence>MILYVLILSLLAVIFNLTLPIMSGLYIVSDLGGSDYLTSYAVSFFAIGNILGIPLGKPRATGLKPLHLYIGCLFIMGFCSWQCAIAHDYFHFILFRFLEGIASGPLFLLITAVLIPYLAPEKEKPFILSLLLVSFSVGPVLAASYGGWIAYYHNWRILFYSNIPLCLFLIVYLGYMHSKDAPPAQTRNFDLLGYFFYSVAVIFIGTALTTGQELDWFRSSLINFLLITGGISLVFFILQSRYSSAPILDLSLLKNFYFSLAMFIVTLLFAIYFGMVVLLGLWLKLYVNYTPNWIALIIGTMAFAAWIPIVINYKRFEPRLSLAFALLFIAVSCFYTTYFNQDINFDRIAFTRILAGLGLAIFLAPLFRLSVNTVRPEKTIESVCFFHVARLLGSGLGVALFVILWHRRQVFYHLRLGADLTAFSQLTRQFLERAQLFHLQGQQALAQLDVFLTREATALALDDCFYLMGWMTLFILGLVLATFFLQAPILHEQE</sequence>
<feature type="domain" description="Major facilitator superfamily (MFS) profile" evidence="6">
    <location>
        <begin position="2"/>
        <end position="458"/>
    </location>
</feature>
<proteinExistence type="predicted"/>
<dbReference type="EMBL" id="CCSB01000002">
    <property type="protein sequence ID" value="CDZ77580.1"/>
    <property type="molecule type" value="Genomic_DNA"/>
</dbReference>
<evidence type="ECO:0000256" key="1">
    <source>
        <dbReference type="ARBA" id="ARBA00004141"/>
    </source>
</evidence>
<comment type="subcellular location">
    <subcellularLocation>
        <location evidence="1">Membrane</location>
        <topology evidence="1">Multi-pass membrane protein</topology>
    </subcellularLocation>
</comment>
<evidence type="ECO:0000313" key="7">
    <source>
        <dbReference type="EMBL" id="CDZ77580.1"/>
    </source>
</evidence>
<keyword evidence="3 5" id="KW-1133">Transmembrane helix</keyword>
<evidence type="ECO:0000256" key="3">
    <source>
        <dbReference type="ARBA" id="ARBA00022989"/>
    </source>
</evidence>
<dbReference type="STRING" id="1034943.BN59_01864"/>
<name>A0A078KT11_9GAMM</name>
<dbReference type="InterPro" id="IPR036259">
    <property type="entry name" value="MFS_trans_sf"/>
</dbReference>
<dbReference type="InterPro" id="IPR020846">
    <property type="entry name" value="MFS_dom"/>
</dbReference>
<dbReference type="SUPFAM" id="SSF103473">
    <property type="entry name" value="MFS general substrate transporter"/>
    <property type="match status" value="1"/>
</dbReference>
<dbReference type="Pfam" id="PF07690">
    <property type="entry name" value="MFS_1"/>
    <property type="match status" value="1"/>
</dbReference>
<gene>
    <name evidence="7" type="primary">emrB_1</name>
    <name evidence="7" type="ORF">BN59_01864</name>
</gene>
<organism evidence="7 8">
    <name type="scientific">Legionella massiliensis</name>
    <dbReference type="NCBI Taxonomy" id="1034943"/>
    <lineage>
        <taxon>Bacteria</taxon>
        <taxon>Pseudomonadati</taxon>
        <taxon>Pseudomonadota</taxon>
        <taxon>Gammaproteobacteria</taxon>
        <taxon>Legionellales</taxon>
        <taxon>Legionellaceae</taxon>
        <taxon>Legionella</taxon>
    </lineage>
</organism>
<evidence type="ECO:0000256" key="5">
    <source>
        <dbReference type="SAM" id="Phobius"/>
    </source>
</evidence>
<dbReference type="eggNOG" id="COG2814">
    <property type="taxonomic scope" value="Bacteria"/>
</dbReference>
<feature type="transmembrane region" description="Helical" evidence="5">
    <location>
        <begin position="383"/>
        <end position="405"/>
    </location>
</feature>
<keyword evidence="4 5" id="KW-0472">Membrane</keyword>
<feature type="transmembrane region" description="Helical" evidence="5">
    <location>
        <begin position="220"/>
        <end position="238"/>
    </location>
</feature>
<evidence type="ECO:0000256" key="4">
    <source>
        <dbReference type="ARBA" id="ARBA00023136"/>
    </source>
</evidence>
<accession>A0A078KT11</accession>
<feature type="transmembrane region" description="Helical" evidence="5">
    <location>
        <begin position="188"/>
        <end position="208"/>
    </location>
</feature>
<feature type="transmembrane region" description="Helical" evidence="5">
    <location>
        <begin position="293"/>
        <end position="313"/>
    </location>
</feature>
<feature type="transmembrane region" description="Helical" evidence="5">
    <location>
        <begin position="36"/>
        <end position="56"/>
    </location>
</feature>
<dbReference type="Gene3D" id="1.20.1250.20">
    <property type="entry name" value="MFS general substrate transporter like domains"/>
    <property type="match status" value="1"/>
</dbReference>
<feature type="transmembrane region" description="Helical" evidence="5">
    <location>
        <begin position="320"/>
        <end position="338"/>
    </location>
</feature>
<dbReference type="GO" id="GO:0005886">
    <property type="term" value="C:plasma membrane"/>
    <property type="evidence" value="ECO:0007669"/>
    <property type="project" value="TreeGrafter"/>
</dbReference>
<feature type="transmembrane region" description="Helical" evidence="5">
    <location>
        <begin position="93"/>
        <end position="119"/>
    </location>
</feature>
<dbReference type="Proteomes" id="UP000044071">
    <property type="component" value="Unassembled WGS sequence"/>
</dbReference>
<dbReference type="GO" id="GO:0022857">
    <property type="term" value="F:transmembrane transporter activity"/>
    <property type="evidence" value="ECO:0007669"/>
    <property type="project" value="InterPro"/>
</dbReference>
<feature type="transmembrane region" description="Helical" evidence="5">
    <location>
        <begin position="68"/>
        <end position="87"/>
    </location>
</feature>
<feature type="transmembrane region" description="Helical" evidence="5">
    <location>
        <begin position="157"/>
        <end position="176"/>
    </location>
</feature>
<keyword evidence="2 5" id="KW-0812">Transmembrane</keyword>
<feature type="transmembrane region" description="Helical" evidence="5">
    <location>
        <begin position="465"/>
        <end position="485"/>
    </location>
</feature>